<accession>A0ABT8VLJ1</accession>
<organism evidence="2 3">
    <name type="scientific">Paenibacillus ehimensis</name>
    <dbReference type="NCBI Taxonomy" id="79264"/>
    <lineage>
        <taxon>Bacteria</taxon>
        <taxon>Bacillati</taxon>
        <taxon>Bacillota</taxon>
        <taxon>Bacilli</taxon>
        <taxon>Bacillales</taxon>
        <taxon>Paenibacillaceae</taxon>
        <taxon>Paenibacillus</taxon>
    </lineage>
</organism>
<name>A0ABT8VLJ1_9BACL</name>
<dbReference type="PANTHER" id="PTHR42815">
    <property type="entry name" value="FAD-BINDING, PUTATIVE (AFU_ORTHOLOGUE AFUA_6G07600)-RELATED"/>
    <property type="match status" value="1"/>
</dbReference>
<gene>
    <name evidence="2" type="ORF">Q3C12_33160</name>
</gene>
<feature type="domain" description="Pyridoxamine 5'-phosphate oxidase N-terminal" evidence="1">
    <location>
        <begin position="157"/>
        <end position="253"/>
    </location>
</feature>
<sequence length="342" mass="37086">MELFNPKTVIDTVEALEAVVGEIPLLMTLKAIDHLDEGAIRWIAASPLLFAGFGDGEKIGITLGGGHSGFVTADTHELRVPAAMLDDPALARPGTGFGSLFLLPDTGETMRVNGRVVDVINGEIRIRVEECFGHCAKALIRSAFWTAAPDESSPQDAVNFVSASRFMALATIDANGRADLSPKGDPADKMARVEKGCVWFADRPGNHRTDSFHNIIAQPRVSALFLIPGSAYVARVSGTARMTTDEAIRASFVVQGKTPALAIAIESNNIELSRSPALLRAKLWPVPEPTHGIQPTKIFLEHMKMNKDKSLEAKLASEALSKPGFQDQLEKELKKEYKDNLY</sequence>
<dbReference type="PANTHER" id="PTHR42815:SF2">
    <property type="entry name" value="FAD-BINDING, PUTATIVE (AFU_ORTHOLOGUE AFUA_6G07600)-RELATED"/>
    <property type="match status" value="1"/>
</dbReference>
<evidence type="ECO:0000313" key="3">
    <source>
        <dbReference type="Proteomes" id="UP001168883"/>
    </source>
</evidence>
<evidence type="ECO:0000259" key="1">
    <source>
        <dbReference type="Pfam" id="PF01243"/>
    </source>
</evidence>
<dbReference type="Proteomes" id="UP001168883">
    <property type="component" value="Unassembled WGS sequence"/>
</dbReference>
<comment type="caution">
    <text evidence="2">The sequence shown here is derived from an EMBL/GenBank/DDBJ whole genome shotgun (WGS) entry which is preliminary data.</text>
</comment>
<dbReference type="SUPFAM" id="SSF50475">
    <property type="entry name" value="FMN-binding split barrel"/>
    <property type="match status" value="1"/>
</dbReference>
<reference evidence="2" key="1">
    <citation type="submission" date="2023-07" db="EMBL/GenBank/DDBJ databases">
        <authorList>
            <person name="Aktuganov G."/>
            <person name="Boyko T."/>
            <person name="Delegan Y."/>
            <person name="Galimzianova N."/>
            <person name="Gilvanova E."/>
            <person name="Korobov V."/>
            <person name="Kuzmina L."/>
            <person name="Melentiev A."/>
            <person name="Milman P."/>
            <person name="Ryabova A."/>
            <person name="Stupak E."/>
            <person name="Yasakov T."/>
            <person name="Zharikova N."/>
            <person name="Zhurenko E."/>
        </authorList>
    </citation>
    <scope>NUCLEOTIDE SEQUENCE</scope>
    <source>
        <strain evidence="2">IB-739</strain>
    </source>
</reference>
<dbReference type="InterPro" id="IPR011576">
    <property type="entry name" value="Pyridox_Oxase_N"/>
</dbReference>
<dbReference type="InterPro" id="IPR012349">
    <property type="entry name" value="Split_barrel_FMN-bd"/>
</dbReference>
<proteinExistence type="predicted"/>
<dbReference type="EMBL" id="JAUMKJ010000082">
    <property type="protein sequence ID" value="MDO3681849.1"/>
    <property type="molecule type" value="Genomic_DNA"/>
</dbReference>
<keyword evidence="3" id="KW-1185">Reference proteome</keyword>
<dbReference type="RefSeq" id="WP_302881405.1">
    <property type="nucleotide sequence ID" value="NZ_JAUMKJ010000082.1"/>
</dbReference>
<evidence type="ECO:0000313" key="2">
    <source>
        <dbReference type="EMBL" id="MDO3681849.1"/>
    </source>
</evidence>
<dbReference type="Pfam" id="PF01243">
    <property type="entry name" value="PNPOx_N"/>
    <property type="match status" value="1"/>
</dbReference>
<protein>
    <submittedName>
        <fullName evidence="2">Pyridoxamine 5'-phosphate oxidase family protein</fullName>
    </submittedName>
</protein>
<dbReference type="Gene3D" id="2.30.110.10">
    <property type="entry name" value="Electron Transport, Fmn-binding Protein, Chain A"/>
    <property type="match status" value="1"/>
</dbReference>